<dbReference type="SUPFAM" id="SSF56563">
    <property type="entry name" value="Major capsid protein gp5"/>
    <property type="match status" value="1"/>
</dbReference>
<dbReference type="Proteomes" id="UP000467252">
    <property type="component" value="Chromosome"/>
</dbReference>
<dbReference type="Gene3D" id="3.30.2320.10">
    <property type="entry name" value="hypothetical protein PF0899 domain"/>
    <property type="match status" value="1"/>
</dbReference>
<dbReference type="InterPro" id="IPR024455">
    <property type="entry name" value="Phage_capsid"/>
</dbReference>
<protein>
    <recommendedName>
        <fullName evidence="2">Phage capsid-like C-terminal domain-containing protein</fullName>
    </recommendedName>
</protein>
<proteinExistence type="predicted"/>
<evidence type="ECO:0000313" key="4">
    <source>
        <dbReference type="Proteomes" id="UP000467252"/>
    </source>
</evidence>
<dbReference type="EMBL" id="AP022599">
    <property type="protein sequence ID" value="BBY82952.1"/>
    <property type="molecule type" value="Genomic_DNA"/>
</dbReference>
<feature type="domain" description="Phage capsid-like C-terminal" evidence="2">
    <location>
        <begin position="10"/>
        <end position="282"/>
    </location>
</feature>
<reference evidence="3 4" key="1">
    <citation type="journal article" date="2019" name="Emerg. Microbes Infect.">
        <title>Comprehensive subspecies identification of 175 nontuberculous mycobacteria species based on 7547 genomic profiles.</title>
        <authorList>
            <person name="Matsumoto Y."/>
            <person name="Kinjo T."/>
            <person name="Motooka D."/>
            <person name="Nabeya D."/>
            <person name="Jung N."/>
            <person name="Uechi K."/>
            <person name="Horii T."/>
            <person name="Iida T."/>
            <person name="Fujita J."/>
            <person name="Nakamura S."/>
        </authorList>
    </citation>
    <scope>NUCLEOTIDE SEQUENCE [LARGE SCALE GENOMIC DNA]</scope>
    <source>
        <strain evidence="3 4">JCM 6370</strain>
    </source>
</reference>
<evidence type="ECO:0000259" key="2">
    <source>
        <dbReference type="Pfam" id="PF05065"/>
    </source>
</evidence>
<dbReference type="RefSeq" id="WP_163903436.1">
    <property type="nucleotide sequence ID" value="NZ_AP022599.1"/>
</dbReference>
<comment type="subcellular location">
    <subcellularLocation>
        <location evidence="1">Virion</location>
    </subcellularLocation>
</comment>
<dbReference type="InterPro" id="IPR054612">
    <property type="entry name" value="Phage_capsid-like_C"/>
</dbReference>
<organism evidence="3 4">
    <name type="scientific">Mycolicibacterium pulveris</name>
    <name type="common">Mycobacterium pulveris</name>
    <dbReference type="NCBI Taxonomy" id="36813"/>
    <lineage>
        <taxon>Bacteria</taxon>
        <taxon>Bacillati</taxon>
        <taxon>Actinomycetota</taxon>
        <taxon>Actinomycetes</taxon>
        <taxon>Mycobacteriales</taxon>
        <taxon>Mycobacteriaceae</taxon>
        <taxon>Mycolicibacterium</taxon>
    </lineage>
</organism>
<sequence length="287" mass="29922">MAFLSDAASGILTPEEVGDLIVRPIQDESVALRSEVATVVHTASRDFRIPVVDEDAAAAWVPEGTDIDLTDPTVTEEVVTPLKVAALVKVSTELAEDSSPEATAVVQASLARSVARKIDAAFFGNTVTNGPSGLQSLGGTQLVTAGSTFTNLDWAVEAKTRLRKVGSTATAFVAAADTVADIERLKTEADSNQPLLASTVGDATRAPADTVLGIPLVAVADGTNLPDGRIWALDKAKVFVVLRRDVTLDVSTDYFFGSDSLAVRVTCRVGFGFPHEDAIVKVGVGGS</sequence>
<gene>
    <name evidence="3" type="ORF">MPUL_41100</name>
</gene>
<dbReference type="AlphaFoldDB" id="A0A7I7UNC7"/>
<accession>A0A7I7UNC7</accession>
<keyword evidence="4" id="KW-1185">Reference proteome</keyword>
<evidence type="ECO:0000313" key="3">
    <source>
        <dbReference type="EMBL" id="BBY82952.1"/>
    </source>
</evidence>
<dbReference type="NCBIfam" id="TIGR01554">
    <property type="entry name" value="major_cap_HK97"/>
    <property type="match status" value="1"/>
</dbReference>
<evidence type="ECO:0000256" key="1">
    <source>
        <dbReference type="ARBA" id="ARBA00004328"/>
    </source>
</evidence>
<dbReference type="Pfam" id="PF05065">
    <property type="entry name" value="Phage_capsid"/>
    <property type="match status" value="1"/>
</dbReference>
<dbReference type="Gene3D" id="3.30.2400.10">
    <property type="entry name" value="Major capsid protein gp5"/>
    <property type="match status" value="1"/>
</dbReference>
<name>A0A7I7UNC7_MYCPV</name>